<sequence>MLYEQLPIQKLYNEQQQSSTKATAPFTVFRGQGLSVENFDKMKQTKGGLMSFNNFLSTSENRQVSVKFAREGASKNPSMIGILFIMAIDPAICFKSSIPYVDVSKDGYFKGNEAEILFTTHTIFRIDKIQQIHDDHTDRLWKVHLTLVGNDNHELNILTAHVRDEVNLKAPIRGWPQLAFILIKVSEPAKAEKLYKILLQKATSDKERSDYNHYLGWAYYDMGEYSKALSSYEQSLEIRKIALLPNHPDLASSYGNIGNVYKDMGEYSKALSSHERSLEIRKIALPPNHPDLAASYNNVGLVYNNMGEYSKALSSYERSLEIQKIALPPNHPYFAQSYNNIGNVYYNMGEYSKALSSYEQSLEIRKIALPPNHPDFATSYNGIGLVYDKMKEYSKALSYFEKARIIWEKSLPPSHG</sequence>
<evidence type="ECO:0000313" key="4">
    <source>
        <dbReference type="EMBL" id="CAF1480392.1"/>
    </source>
</evidence>
<proteinExistence type="predicted"/>
<feature type="repeat" description="TPR" evidence="3">
    <location>
        <begin position="251"/>
        <end position="284"/>
    </location>
</feature>
<comment type="caution">
    <text evidence="4">The sequence shown here is derived from an EMBL/GenBank/DDBJ whole genome shotgun (WGS) entry which is preliminary data.</text>
</comment>
<dbReference type="Pfam" id="PF13424">
    <property type="entry name" value="TPR_12"/>
    <property type="match status" value="2"/>
</dbReference>
<dbReference type="SUPFAM" id="SSF56399">
    <property type="entry name" value="ADP-ribosylation"/>
    <property type="match status" value="1"/>
</dbReference>
<keyword evidence="2 3" id="KW-0802">TPR repeat</keyword>
<dbReference type="InterPro" id="IPR013105">
    <property type="entry name" value="TPR_2"/>
</dbReference>
<dbReference type="PROSITE" id="PS50005">
    <property type="entry name" value="TPR"/>
    <property type="match status" value="5"/>
</dbReference>
<dbReference type="AlphaFoldDB" id="A0A815RRP4"/>
<organism evidence="4 5">
    <name type="scientific">Rotaria sordida</name>
    <dbReference type="NCBI Taxonomy" id="392033"/>
    <lineage>
        <taxon>Eukaryota</taxon>
        <taxon>Metazoa</taxon>
        <taxon>Spiralia</taxon>
        <taxon>Gnathifera</taxon>
        <taxon>Rotifera</taxon>
        <taxon>Eurotatoria</taxon>
        <taxon>Bdelloidea</taxon>
        <taxon>Philodinida</taxon>
        <taxon>Philodinidae</taxon>
        <taxon>Rotaria</taxon>
    </lineage>
</organism>
<dbReference type="PROSITE" id="PS51996">
    <property type="entry name" value="TR_MART"/>
    <property type="match status" value="1"/>
</dbReference>
<dbReference type="InterPro" id="IPR011990">
    <property type="entry name" value="TPR-like_helical_dom_sf"/>
</dbReference>
<dbReference type="Gene3D" id="1.25.40.10">
    <property type="entry name" value="Tetratricopeptide repeat domain"/>
    <property type="match status" value="2"/>
</dbReference>
<evidence type="ECO:0000256" key="3">
    <source>
        <dbReference type="PROSITE-ProRule" id="PRU00339"/>
    </source>
</evidence>
<dbReference type="InterPro" id="IPR019734">
    <property type="entry name" value="TPR_rpt"/>
</dbReference>
<dbReference type="SUPFAM" id="SSF48452">
    <property type="entry name" value="TPR-like"/>
    <property type="match status" value="1"/>
</dbReference>
<dbReference type="PROSITE" id="PS50293">
    <property type="entry name" value="TPR_REGION"/>
    <property type="match status" value="3"/>
</dbReference>
<dbReference type="Gene3D" id="3.90.176.10">
    <property type="entry name" value="Toxin ADP-ribosyltransferase, Chain A, domain 1"/>
    <property type="match status" value="1"/>
</dbReference>
<dbReference type="Pfam" id="PF07719">
    <property type="entry name" value="TPR_2"/>
    <property type="match status" value="1"/>
</dbReference>
<feature type="repeat" description="TPR" evidence="3">
    <location>
        <begin position="335"/>
        <end position="368"/>
    </location>
</feature>
<keyword evidence="1" id="KW-0677">Repeat</keyword>
<dbReference type="PANTHER" id="PTHR45641:SF1">
    <property type="entry name" value="AAA+ ATPASE DOMAIN-CONTAINING PROTEIN"/>
    <property type="match status" value="1"/>
</dbReference>
<evidence type="ECO:0000256" key="2">
    <source>
        <dbReference type="ARBA" id="ARBA00022803"/>
    </source>
</evidence>
<dbReference type="Proteomes" id="UP000663889">
    <property type="component" value="Unassembled WGS sequence"/>
</dbReference>
<dbReference type="EMBL" id="CAJNOU010005509">
    <property type="protein sequence ID" value="CAF1480392.1"/>
    <property type="molecule type" value="Genomic_DNA"/>
</dbReference>
<dbReference type="PANTHER" id="PTHR45641">
    <property type="entry name" value="TETRATRICOPEPTIDE REPEAT PROTEIN (AFU_ORTHOLOGUE AFUA_6G03870)"/>
    <property type="match status" value="1"/>
</dbReference>
<accession>A0A815RRP4</accession>
<evidence type="ECO:0000313" key="5">
    <source>
        <dbReference type="Proteomes" id="UP000663889"/>
    </source>
</evidence>
<dbReference type="SMART" id="SM00028">
    <property type="entry name" value="TPR"/>
    <property type="match status" value="6"/>
</dbReference>
<evidence type="ECO:0000256" key="1">
    <source>
        <dbReference type="ARBA" id="ARBA00022737"/>
    </source>
</evidence>
<feature type="repeat" description="TPR" evidence="3">
    <location>
        <begin position="209"/>
        <end position="242"/>
    </location>
</feature>
<feature type="repeat" description="TPR" evidence="3">
    <location>
        <begin position="377"/>
        <end position="410"/>
    </location>
</feature>
<reference evidence="4" key="1">
    <citation type="submission" date="2021-02" db="EMBL/GenBank/DDBJ databases">
        <authorList>
            <person name="Nowell W R."/>
        </authorList>
    </citation>
    <scope>NUCLEOTIDE SEQUENCE</scope>
</reference>
<protein>
    <submittedName>
        <fullName evidence="4">Uncharacterized protein</fullName>
    </submittedName>
</protein>
<gene>
    <name evidence="4" type="ORF">SEV965_LOCUS35068</name>
</gene>
<feature type="non-terminal residue" evidence="4">
    <location>
        <position position="416"/>
    </location>
</feature>
<feature type="repeat" description="TPR" evidence="3">
    <location>
        <begin position="293"/>
        <end position="326"/>
    </location>
</feature>
<name>A0A815RRP4_9BILA</name>